<keyword evidence="2" id="KW-1185">Reference proteome</keyword>
<evidence type="ECO:0000313" key="2">
    <source>
        <dbReference type="Proteomes" id="UP000302163"/>
    </source>
</evidence>
<dbReference type="Proteomes" id="UP000302163">
    <property type="component" value="Chromosome"/>
</dbReference>
<gene>
    <name evidence="1" type="ORF">FEM41_14970</name>
</gene>
<organism evidence="1 2">
    <name type="scientific">Jejubacter calystegiae</name>
    <dbReference type="NCBI Taxonomy" id="2579935"/>
    <lineage>
        <taxon>Bacteria</taxon>
        <taxon>Pseudomonadati</taxon>
        <taxon>Pseudomonadota</taxon>
        <taxon>Gammaproteobacteria</taxon>
        <taxon>Enterobacterales</taxon>
        <taxon>Enterobacteriaceae</taxon>
        <taxon>Jejubacter</taxon>
    </lineage>
</organism>
<evidence type="ECO:0000313" key="1">
    <source>
        <dbReference type="EMBL" id="QCT20854.1"/>
    </source>
</evidence>
<reference evidence="1 2" key="1">
    <citation type="submission" date="2019-05" db="EMBL/GenBank/DDBJ databases">
        <title>Complete genome sequence of Izhakiella calystegiae KSNA2, an endophyte isolated from beach morning glory (Calystegia soldanella).</title>
        <authorList>
            <person name="Jiang L."/>
            <person name="Jeong J.C."/>
            <person name="Kim C.Y."/>
            <person name="Kim D.H."/>
            <person name="Kim S.W."/>
            <person name="Lee j."/>
        </authorList>
    </citation>
    <scope>NUCLEOTIDE SEQUENCE [LARGE SCALE GENOMIC DNA]</scope>
    <source>
        <strain evidence="1 2">KSNA2</strain>
    </source>
</reference>
<accession>A0A4P8YME0</accession>
<name>A0A4P8YME0_9ENTR</name>
<dbReference type="EMBL" id="CP040428">
    <property type="protein sequence ID" value="QCT20854.1"/>
    <property type="molecule type" value="Genomic_DNA"/>
</dbReference>
<protein>
    <submittedName>
        <fullName evidence="1">Uncharacterized protein</fullName>
    </submittedName>
</protein>
<dbReference type="KEGG" id="izh:FEM41_14970"/>
<proteinExistence type="predicted"/>
<dbReference type="AlphaFoldDB" id="A0A4P8YME0"/>
<sequence>MFKFIHKLGQRRNAIRSLIMLIEQYGYGQSAKNMATHIIDSEWALLPENAFSLSKHLFHHFTVIAFCVANTSYSVAKKGTHPSDKELLHMLMAIFGEVVEVASASGAQQRFNLTESDMILLDTLLIRMNQLPDEAIFGH</sequence>
<dbReference type="RefSeq" id="WP_138096851.1">
    <property type="nucleotide sequence ID" value="NZ_CP040428.1"/>
</dbReference>